<sequence length="156" mass="17527">MTFHDPTHLARAVRSIHALFSHTPQWTESRVMQETHLHRTLVREALATLVREHHVLQTYATVYGQSLFVRAPSHDPAERADGAPLSMQDLRVLHALDQKPDSASHLGRLLNLTLPATNQSLSHLNSRGLVHVRYVGMLAIYQRTRSMAMPTATLSS</sequence>
<dbReference type="RefSeq" id="WP_013556593.1">
    <property type="nucleotide sequence ID" value="NC_014958.1"/>
</dbReference>
<gene>
    <name evidence="1" type="ordered locus">Deima_1439</name>
</gene>
<organism evidence="1 2">
    <name type="scientific">Deinococcus maricopensis (strain DSM 21211 / LMG 22137 / NRRL B-23946 / LB-34)</name>
    <dbReference type="NCBI Taxonomy" id="709986"/>
    <lineage>
        <taxon>Bacteria</taxon>
        <taxon>Thermotogati</taxon>
        <taxon>Deinococcota</taxon>
        <taxon>Deinococci</taxon>
        <taxon>Deinococcales</taxon>
        <taxon>Deinococcaceae</taxon>
        <taxon>Deinococcus</taxon>
    </lineage>
</organism>
<proteinExistence type="predicted"/>
<evidence type="ECO:0000313" key="1">
    <source>
        <dbReference type="EMBL" id="ADV67088.1"/>
    </source>
</evidence>
<dbReference type="InterPro" id="IPR036390">
    <property type="entry name" value="WH_DNA-bd_sf"/>
</dbReference>
<accession>E8U7P9</accession>
<dbReference type="SUPFAM" id="SSF46785">
    <property type="entry name" value="Winged helix' DNA-binding domain"/>
    <property type="match status" value="1"/>
</dbReference>
<dbReference type="HOGENOM" id="CLU_1683678_0_0_0"/>
<dbReference type="InterPro" id="IPR036388">
    <property type="entry name" value="WH-like_DNA-bd_sf"/>
</dbReference>
<reference evidence="2" key="2">
    <citation type="submission" date="2011-01" db="EMBL/GenBank/DDBJ databases">
        <title>The complete genome of Deinococcus maricopensis DSM 21211.</title>
        <authorList>
            <consortium name="US DOE Joint Genome Institute (JGI-PGF)"/>
            <person name="Lucas S."/>
            <person name="Copeland A."/>
            <person name="Lapidus A."/>
            <person name="Goodwin L."/>
            <person name="Pitluck S."/>
            <person name="Kyrpides N."/>
            <person name="Mavromatis K."/>
            <person name="Pagani I."/>
            <person name="Ivanova N."/>
            <person name="Ovchinnikova G."/>
            <person name="Zeytun A."/>
            <person name="Detter J.C."/>
            <person name="Han C."/>
            <person name="Land M."/>
            <person name="Hauser L."/>
            <person name="Markowitz V."/>
            <person name="Cheng J.-F."/>
            <person name="Hugenholtz P."/>
            <person name="Woyke T."/>
            <person name="Wu D."/>
            <person name="Pukall R."/>
            <person name="Gehrich-Schroeter G."/>
            <person name="Brambilla E."/>
            <person name="Klenk H.-P."/>
            <person name="Eisen J.A."/>
        </authorList>
    </citation>
    <scope>NUCLEOTIDE SEQUENCE [LARGE SCALE GENOMIC DNA]</scope>
    <source>
        <strain evidence="2">DSM 21211 / LMG 22137 / NRRL B-23946 / LB-34</strain>
    </source>
</reference>
<evidence type="ECO:0000313" key="2">
    <source>
        <dbReference type="Proteomes" id="UP000008635"/>
    </source>
</evidence>
<dbReference type="Gene3D" id="1.10.10.10">
    <property type="entry name" value="Winged helix-like DNA-binding domain superfamily/Winged helix DNA-binding domain"/>
    <property type="match status" value="1"/>
</dbReference>
<dbReference type="AlphaFoldDB" id="E8U7P9"/>
<dbReference type="KEGG" id="dmr:Deima_1439"/>
<keyword evidence="2" id="KW-1185">Reference proteome</keyword>
<protein>
    <submittedName>
        <fullName evidence="1">Uncharacterized protein</fullName>
    </submittedName>
</protein>
<reference evidence="1 2" key="1">
    <citation type="journal article" date="2011" name="Stand. Genomic Sci.">
        <title>Complete genome sequence of Deinococcus maricopensis type strain (LB-34).</title>
        <authorList>
            <person name="Pukall R."/>
            <person name="Zeytun A."/>
            <person name="Lucas S."/>
            <person name="Lapidus A."/>
            <person name="Hammon N."/>
            <person name="Deshpande S."/>
            <person name="Nolan M."/>
            <person name="Cheng J.F."/>
            <person name="Pitluck S."/>
            <person name="Liolios K."/>
            <person name="Pagani I."/>
            <person name="Mikhailova N."/>
            <person name="Ivanova N."/>
            <person name="Mavromatis K."/>
            <person name="Pati A."/>
            <person name="Tapia R."/>
            <person name="Han C."/>
            <person name="Goodwin L."/>
            <person name="Chen A."/>
            <person name="Palaniappan K."/>
            <person name="Land M."/>
            <person name="Hauser L."/>
            <person name="Chang Y.J."/>
            <person name="Jeffries C.D."/>
            <person name="Brambilla E.M."/>
            <person name="Rohde M."/>
            <person name="Goker M."/>
            <person name="Detter J.C."/>
            <person name="Woyke T."/>
            <person name="Bristow J."/>
            <person name="Eisen J.A."/>
            <person name="Markowitz V."/>
            <person name="Hugenholtz P."/>
            <person name="Kyrpides N.C."/>
            <person name="Klenk H.P."/>
        </authorList>
    </citation>
    <scope>NUCLEOTIDE SEQUENCE [LARGE SCALE GENOMIC DNA]</scope>
    <source>
        <strain evidence="2">DSM 21211 / LMG 22137 / NRRL B-23946 / LB-34</strain>
    </source>
</reference>
<name>E8U7P9_DEIML</name>
<dbReference type="Proteomes" id="UP000008635">
    <property type="component" value="Chromosome"/>
</dbReference>
<dbReference type="EMBL" id="CP002454">
    <property type="protein sequence ID" value="ADV67088.1"/>
    <property type="molecule type" value="Genomic_DNA"/>
</dbReference>